<dbReference type="SMART" id="SM00225">
    <property type="entry name" value="BTB"/>
    <property type="match status" value="2"/>
</dbReference>
<dbReference type="CDD" id="cd18186">
    <property type="entry name" value="BTB_POZ_ZBTB_KLHL-like"/>
    <property type="match status" value="2"/>
</dbReference>
<sequence>MASETKPKSLSNGAFSDIAGTQMVDLFVGPDKKLIRVHKGILYRRIPYFDKMFNGPWVESANNSATFPDDTFESFDLLVGWVYSGRLSRLNHEEDYERFTHGWRRLYLICEKLCLSELMDELLDNLRDAQRVHHKLYSLYCVKEMYKESQKGSGYRLYGLHTLIFVFRSPKSIFTNNWPTHSIQSVLKDDDDLCNDFLAALRDEVSNGKANTDPRVRNNCLYHSHKIDEEYLAFKLISKYSSQSYTRMSSPFGTGGIFEGSARSVRSQYRNHYRDGRSYRSALRNSMIDSSREIIDLSNEVIQEPGATDKTNEDKRPVKINNITAVTFLDKTEMVDLIVGPKEALFRVHKSFLCNKIPYFDKMFNGGFMEARENSAKFPEDDPQSFDILIEWVYSGCVRFYDVGTKDTHENWDFLSLYALAEKLGLTQLEDHALDLYRQSSEVKNATFDMDWATQAYEITPPGSALRRYAIQVMVWRFHTQEDSEIDANDRFTETLETNHDLFIDFMLALRKHVNVVEPTDPTVIDSNIPATRCEYHGHGKDEECYKFKRT</sequence>
<keyword evidence="3" id="KW-1185">Reference proteome</keyword>
<evidence type="ECO:0000313" key="2">
    <source>
        <dbReference type="EMBL" id="THV46334.1"/>
    </source>
</evidence>
<name>A0A4S8QZS5_9HELO</name>
<dbReference type="Proteomes" id="UP000308671">
    <property type="component" value="Unassembled WGS sequence"/>
</dbReference>
<evidence type="ECO:0000259" key="1">
    <source>
        <dbReference type="PROSITE" id="PS50097"/>
    </source>
</evidence>
<dbReference type="EMBL" id="PQXL01000394">
    <property type="protein sequence ID" value="THV46334.1"/>
    <property type="molecule type" value="Genomic_DNA"/>
</dbReference>
<dbReference type="Pfam" id="PF00651">
    <property type="entry name" value="BTB"/>
    <property type="match status" value="2"/>
</dbReference>
<feature type="domain" description="BTB" evidence="1">
    <location>
        <begin position="24"/>
        <end position="91"/>
    </location>
</feature>
<protein>
    <recommendedName>
        <fullName evidence="1">BTB domain-containing protein</fullName>
    </recommendedName>
</protein>
<comment type="caution">
    <text evidence="2">The sequence shown here is derived from an EMBL/GenBank/DDBJ whole genome shotgun (WGS) entry which is preliminary data.</text>
</comment>
<dbReference type="InterPro" id="IPR011333">
    <property type="entry name" value="SKP1/BTB/POZ_sf"/>
</dbReference>
<dbReference type="InterPro" id="IPR000210">
    <property type="entry name" value="BTB/POZ_dom"/>
</dbReference>
<evidence type="ECO:0000313" key="3">
    <source>
        <dbReference type="Proteomes" id="UP000308671"/>
    </source>
</evidence>
<feature type="domain" description="BTB" evidence="1">
    <location>
        <begin position="335"/>
        <end position="402"/>
    </location>
</feature>
<dbReference type="PANTHER" id="PTHR47843">
    <property type="entry name" value="BTB DOMAIN-CONTAINING PROTEIN-RELATED"/>
    <property type="match status" value="1"/>
</dbReference>
<dbReference type="OrthoDB" id="6359816at2759"/>
<reference evidence="2 3" key="1">
    <citation type="submission" date="2017-12" db="EMBL/GenBank/DDBJ databases">
        <title>Comparative genomics of Botrytis spp.</title>
        <authorList>
            <person name="Valero-Jimenez C.A."/>
            <person name="Tapia P."/>
            <person name="Veloso J."/>
            <person name="Silva-Moreno E."/>
            <person name="Staats M."/>
            <person name="Valdes J.H."/>
            <person name="Van Kan J.A.L."/>
        </authorList>
    </citation>
    <scope>NUCLEOTIDE SEQUENCE [LARGE SCALE GENOMIC DNA]</scope>
    <source>
        <strain evidence="2 3">MUCL435</strain>
    </source>
</reference>
<dbReference type="PROSITE" id="PS50097">
    <property type="entry name" value="BTB"/>
    <property type="match status" value="2"/>
</dbReference>
<proteinExistence type="predicted"/>
<dbReference type="AlphaFoldDB" id="A0A4S8QZS5"/>
<gene>
    <name evidence="2" type="ORF">BGAL_0394g00010</name>
</gene>
<dbReference type="PANTHER" id="PTHR47843:SF7">
    <property type="entry name" value="BTB DOMAIN-CONTAINING PROTEIN"/>
    <property type="match status" value="1"/>
</dbReference>
<accession>A0A4S8QZS5</accession>
<dbReference type="SUPFAM" id="SSF54695">
    <property type="entry name" value="POZ domain"/>
    <property type="match status" value="2"/>
</dbReference>
<organism evidence="2 3">
    <name type="scientific">Botrytis galanthina</name>
    <dbReference type="NCBI Taxonomy" id="278940"/>
    <lineage>
        <taxon>Eukaryota</taxon>
        <taxon>Fungi</taxon>
        <taxon>Dikarya</taxon>
        <taxon>Ascomycota</taxon>
        <taxon>Pezizomycotina</taxon>
        <taxon>Leotiomycetes</taxon>
        <taxon>Helotiales</taxon>
        <taxon>Sclerotiniaceae</taxon>
        <taxon>Botrytis</taxon>
    </lineage>
</organism>
<dbReference type="Gene3D" id="3.30.710.10">
    <property type="entry name" value="Potassium Channel Kv1.1, Chain A"/>
    <property type="match status" value="2"/>
</dbReference>